<dbReference type="InterPro" id="IPR036388">
    <property type="entry name" value="WH-like_DNA-bd_sf"/>
</dbReference>
<dbReference type="EMBL" id="CP009933">
    <property type="protein sequence ID" value="AKA67890.1"/>
    <property type="molecule type" value="Genomic_DNA"/>
</dbReference>
<evidence type="ECO:0000256" key="3">
    <source>
        <dbReference type="ARBA" id="ARBA00023163"/>
    </source>
</evidence>
<keyword evidence="6" id="KW-1185">Reference proteome</keyword>
<dbReference type="GO" id="GO:0003677">
    <property type="term" value="F:DNA binding"/>
    <property type="evidence" value="ECO:0007669"/>
    <property type="project" value="UniProtKB-KW"/>
</dbReference>
<dbReference type="STRING" id="1548.CSCA_0765"/>
<dbReference type="InterPro" id="IPR000835">
    <property type="entry name" value="HTH_MarR-typ"/>
</dbReference>
<dbReference type="HOGENOM" id="CLU_083287_18_0_9"/>
<evidence type="ECO:0000313" key="5">
    <source>
        <dbReference type="EMBL" id="AKA67890.1"/>
    </source>
</evidence>
<keyword evidence="2" id="KW-0238">DNA-binding</keyword>
<evidence type="ECO:0000256" key="2">
    <source>
        <dbReference type="ARBA" id="ARBA00023125"/>
    </source>
</evidence>
<organism evidence="5 6">
    <name type="scientific">Clostridium scatologenes</name>
    <dbReference type="NCBI Taxonomy" id="1548"/>
    <lineage>
        <taxon>Bacteria</taxon>
        <taxon>Bacillati</taxon>
        <taxon>Bacillota</taxon>
        <taxon>Clostridia</taxon>
        <taxon>Eubacteriales</taxon>
        <taxon>Clostridiaceae</taxon>
        <taxon>Clostridium</taxon>
    </lineage>
</organism>
<feature type="domain" description="HTH marR-type" evidence="4">
    <location>
        <begin position="1"/>
        <end position="133"/>
    </location>
</feature>
<dbReference type="Gene3D" id="1.10.10.10">
    <property type="entry name" value="Winged helix-like DNA-binding domain superfamily/Winged helix DNA-binding domain"/>
    <property type="match status" value="1"/>
</dbReference>
<dbReference type="InterPro" id="IPR036390">
    <property type="entry name" value="WH_DNA-bd_sf"/>
</dbReference>
<dbReference type="Proteomes" id="UP000033115">
    <property type="component" value="Chromosome"/>
</dbReference>
<dbReference type="KEGG" id="csq:CSCA_0765"/>
<dbReference type="PROSITE" id="PS01117">
    <property type="entry name" value="HTH_MARR_1"/>
    <property type="match status" value="1"/>
</dbReference>
<accession>A0A0E3M6Q0</accession>
<protein>
    <submittedName>
        <fullName evidence="5">Transcriptional regulator, MarR family</fullName>
    </submittedName>
</protein>
<dbReference type="PROSITE" id="PS50995">
    <property type="entry name" value="HTH_MARR_2"/>
    <property type="match status" value="1"/>
</dbReference>
<name>A0A0E3M6Q0_CLOSL</name>
<evidence type="ECO:0000259" key="4">
    <source>
        <dbReference type="PROSITE" id="PS50995"/>
    </source>
</evidence>
<dbReference type="InterPro" id="IPR023187">
    <property type="entry name" value="Tscrpt_reg_MarR-type_CS"/>
</dbReference>
<evidence type="ECO:0000313" key="6">
    <source>
        <dbReference type="Proteomes" id="UP000033115"/>
    </source>
</evidence>
<proteinExistence type="predicted"/>
<dbReference type="SUPFAM" id="SSF46785">
    <property type="entry name" value="Winged helix' DNA-binding domain"/>
    <property type="match status" value="1"/>
</dbReference>
<dbReference type="SMART" id="SM00347">
    <property type="entry name" value="HTH_MARR"/>
    <property type="match status" value="1"/>
</dbReference>
<keyword evidence="1" id="KW-0805">Transcription regulation</keyword>
<dbReference type="PRINTS" id="PR00598">
    <property type="entry name" value="HTHMARR"/>
</dbReference>
<gene>
    <name evidence="5" type="ORF">CSCA_0765</name>
</gene>
<evidence type="ECO:0000256" key="1">
    <source>
        <dbReference type="ARBA" id="ARBA00023015"/>
    </source>
</evidence>
<dbReference type="Pfam" id="PF01047">
    <property type="entry name" value="MarR"/>
    <property type="match status" value="1"/>
</dbReference>
<sequence length="140" mass="16244">MKNLSKYISVAHRRSQIFYTEQLEKIGISSGQFMYIVCICENPGYTQDELSQQLIIDKSTVAKVLSQLEANGFITKITNSNDRRAFNIFPTDKALNIYPKILEIKDRWHREITEGLSDIECDVFQKLMEKVMENSIKNCK</sequence>
<dbReference type="AlphaFoldDB" id="A0A0E3M6Q0"/>
<dbReference type="GO" id="GO:0003700">
    <property type="term" value="F:DNA-binding transcription factor activity"/>
    <property type="evidence" value="ECO:0007669"/>
    <property type="project" value="InterPro"/>
</dbReference>
<dbReference type="RefSeq" id="WP_029159820.1">
    <property type="nucleotide sequence ID" value="NZ_CP009933.1"/>
</dbReference>
<dbReference type="PANTHER" id="PTHR42756">
    <property type="entry name" value="TRANSCRIPTIONAL REGULATOR, MARR"/>
    <property type="match status" value="1"/>
</dbReference>
<keyword evidence="3" id="KW-0804">Transcription</keyword>
<reference evidence="5 6" key="1">
    <citation type="journal article" date="2015" name="J. Biotechnol.">
        <title>Complete genome sequence of a malodorant-producing acetogen, Clostridium scatologenes ATCC 25775(T).</title>
        <authorList>
            <person name="Zhu Z."/>
            <person name="Guo T."/>
            <person name="Zheng H."/>
            <person name="Song T."/>
            <person name="Ouyang P."/>
            <person name="Xie J."/>
        </authorList>
    </citation>
    <scope>NUCLEOTIDE SEQUENCE [LARGE SCALE GENOMIC DNA]</scope>
    <source>
        <strain evidence="5 6">ATCC 25775</strain>
    </source>
</reference>
<dbReference type="PANTHER" id="PTHR42756:SF2">
    <property type="entry name" value="MARR FAMILY REGULATORY PROTEIN"/>
    <property type="match status" value="1"/>
</dbReference>